<dbReference type="EMBL" id="SWCO01000011">
    <property type="protein sequence ID" value="TKB01228.1"/>
    <property type="molecule type" value="Genomic_DNA"/>
</dbReference>
<dbReference type="GO" id="GO:0030313">
    <property type="term" value="C:cell envelope"/>
    <property type="evidence" value="ECO:0007669"/>
    <property type="project" value="UniProtKB-SubCell"/>
</dbReference>
<feature type="domain" description="3-deoxy-D-manno-octulosonic-acid transferase N-terminal" evidence="13">
    <location>
        <begin position="51"/>
        <end position="228"/>
    </location>
</feature>
<protein>
    <recommendedName>
        <fullName evidence="4 11">3-deoxy-D-manno-octulosonic acid transferase</fullName>
        <shortName evidence="11">Kdo transferase</shortName>
        <ecNumber evidence="3 11">2.4.99.12</ecNumber>
    </recommendedName>
    <alternativeName>
        <fullName evidence="7 11">Lipid IV(A) 3-deoxy-D-manno-octulosonic acid transferase</fullName>
    </alternativeName>
</protein>
<dbReference type="EC" id="2.4.99.12" evidence="3 11"/>
<keyword evidence="11" id="KW-1003">Cell membrane</keyword>
<comment type="function">
    <text evidence="11">Involved in lipopolysaccharide (LPS) biosynthesis. Catalyzes the transfer of 3-deoxy-D-manno-octulosonate (Kdo) residue(s) from CMP-Kdo to lipid IV(A), the tetraacyldisaccharide-1,4'-bisphosphate precursor of lipid A.</text>
</comment>
<dbReference type="SUPFAM" id="SSF53756">
    <property type="entry name" value="UDP-Glycosyltransferase/glycogen phosphorylase"/>
    <property type="match status" value="1"/>
</dbReference>
<keyword evidence="11" id="KW-0448">Lipopolysaccharide biosynthesis</keyword>
<evidence type="ECO:0000313" key="14">
    <source>
        <dbReference type="EMBL" id="TKB01228.1"/>
    </source>
</evidence>
<evidence type="ECO:0000256" key="3">
    <source>
        <dbReference type="ARBA" id="ARBA00012621"/>
    </source>
</evidence>
<dbReference type="Proteomes" id="UP000305471">
    <property type="component" value="Unassembled WGS sequence"/>
</dbReference>
<comment type="caution">
    <text evidence="14">The sequence shown here is derived from an EMBL/GenBank/DDBJ whole genome shotgun (WGS) entry which is preliminary data.</text>
</comment>
<dbReference type="AlphaFoldDB" id="A0A4U0ZAY0"/>
<feature type="site" description="Transition state stabilizer" evidence="10">
    <location>
        <position position="225"/>
    </location>
</feature>
<evidence type="ECO:0000256" key="11">
    <source>
        <dbReference type="RuleBase" id="RU365103"/>
    </source>
</evidence>
<dbReference type="Gene3D" id="3.40.50.11720">
    <property type="entry name" value="3-Deoxy-D-manno-octulosonic-acid transferase, N-terminal domain"/>
    <property type="match status" value="1"/>
</dbReference>
<feature type="site" description="Transition state stabilizer" evidence="10">
    <location>
        <position position="147"/>
    </location>
</feature>
<evidence type="ECO:0000256" key="9">
    <source>
        <dbReference type="PIRSR" id="PIRSR639901-1"/>
    </source>
</evidence>
<evidence type="ECO:0000256" key="5">
    <source>
        <dbReference type="ARBA" id="ARBA00022519"/>
    </source>
</evidence>
<dbReference type="GO" id="GO:0005886">
    <property type="term" value="C:plasma membrane"/>
    <property type="evidence" value="ECO:0007669"/>
    <property type="project" value="UniProtKB-SubCell"/>
</dbReference>
<evidence type="ECO:0000313" key="15">
    <source>
        <dbReference type="Proteomes" id="UP000305471"/>
    </source>
</evidence>
<organism evidence="14 15">
    <name type="scientific">Alteromonas portus</name>
    <dbReference type="NCBI Taxonomy" id="2565549"/>
    <lineage>
        <taxon>Bacteria</taxon>
        <taxon>Pseudomonadati</taxon>
        <taxon>Pseudomonadota</taxon>
        <taxon>Gammaproteobacteria</taxon>
        <taxon>Alteromonadales</taxon>
        <taxon>Alteromonadaceae</taxon>
        <taxon>Alteromonas/Salinimonas group</taxon>
        <taxon>Alteromonas</taxon>
    </lineage>
</organism>
<proteinExistence type="inferred from homology"/>
<dbReference type="UniPathway" id="UPA00958"/>
<evidence type="ECO:0000256" key="4">
    <source>
        <dbReference type="ARBA" id="ARBA00019077"/>
    </source>
</evidence>
<keyword evidence="11" id="KW-0812">Transmembrane</keyword>
<dbReference type="InterPro" id="IPR039901">
    <property type="entry name" value="Kdotransferase"/>
</dbReference>
<comment type="subcellular location">
    <subcellularLocation>
        <location evidence="1">Cell envelope</location>
    </subcellularLocation>
    <subcellularLocation>
        <location evidence="11">Cell membrane</location>
    </subcellularLocation>
</comment>
<feature type="transmembrane region" description="Helical" evidence="11">
    <location>
        <begin position="20"/>
        <end position="39"/>
    </location>
</feature>
<evidence type="ECO:0000256" key="10">
    <source>
        <dbReference type="PIRSR" id="PIRSR639901-2"/>
    </source>
</evidence>
<keyword evidence="11" id="KW-0472">Membrane</keyword>
<comment type="catalytic activity">
    <reaction evidence="8 11">
        <text>lipid IVA (E. coli) + CMP-3-deoxy-beta-D-manno-octulosonate = alpha-Kdo-(2-&gt;6)-lipid IVA (E. coli) + CMP + H(+)</text>
        <dbReference type="Rhea" id="RHEA:28066"/>
        <dbReference type="ChEBI" id="CHEBI:15378"/>
        <dbReference type="ChEBI" id="CHEBI:58603"/>
        <dbReference type="ChEBI" id="CHEBI:60364"/>
        <dbReference type="ChEBI" id="CHEBI:60377"/>
        <dbReference type="ChEBI" id="CHEBI:85987"/>
        <dbReference type="EC" id="2.4.99.12"/>
    </reaction>
</comment>
<sequence length="436" mass="48763">MFAAERNGYKPTLLEDVCRWAYSLILVFIIPFAFLQLMLRGSTRNKDYNRRRFERFGFVAHAPKKNGYLFHCVSVGEVVAASCLIKRIMQEEPDCQITVTTTTPTGSARVRAIFGEQVHHFYLPYDLHMAMAGMLKRIQPKAVLITEVELWPNLIHACWKRNIPVMVVNARMTDRSARRYKKIGKLFNPMLGKLNHICAQGERDFANYAWLGVSEEKLTLTNNIKFDQVASAVAPDQPFLGLSDTDHPILVAGSTHELEEEAVLQAATALWKKEHSLTVIIVPRHPERFEAVAKLIKAKSLPFVRSSQVQSVPESIHVVLLDEMGKLNDAYAVASFAFVGGSIADKGGHNALEPASFSIPIMMGPHTYNNPVICSHLEECGALIKVEDGEAMSTAIERWVKNDSEREKAGQAGRKVLEDNSGALESTVKCIRKYVN</sequence>
<dbReference type="GO" id="GO:0009245">
    <property type="term" value="P:lipid A biosynthetic process"/>
    <property type="evidence" value="ECO:0007669"/>
    <property type="project" value="TreeGrafter"/>
</dbReference>
<dbReference type="GO" id="GO:0043842">
    <property type="term" value="F:Kdo transferase activity"/>
    <property type="evidence" value="ECO:0007669"/>
    <property type="project" value="UniProtKB-EC"/>
</dbReference>
<dbReference type="FunFam" id="3.40.50.11720:FF:000001">
    <property type="entry name" value="3-deoxy-D-manno-octulosonic acid transferase"/>
    <property type="match status" value="1"/>
</dbReference>
<comment type="similarity">
    <text evidence="11">Belongs to the glycosyltransferase group 1 family.</text>
</comment>
<dbReference type="Pfam" id="PF00534">
    <property type="entry name" value="Glycos_transf_1"/>
    <property type="match status" value="1"/>
</dbReference>
<evidence type="ECO:0000259" key="12">
    <source>
        <dbReference type="Pfam" id="PF00534"/>
    </source>
</evidence>
<dbReference type="Gene3D" id="3.40.50.2000">
    <property type="entry name" value="Glycogen Phosphorylase B"/>
    <property type="match status" value="1"/>
</dbReference>
<evidence type="ECO:0000256" key="1">
    <source>
        <dbReference type="ARBA" id="ARBA00004196"/>
    </source>
</evidence>
<evidence type="ECO:0000256" key="6">
    <source>
        <dbReference type="ARBA" id="ARBA00022679"/>
    </source>
</evidence>
<dbReference type="PANTHER" id="PTHR42755:SF1">
    <property type="entry name" value="3-DEOXY-D-MANNO-OCTULOSONIC ACID TRANSFERASE, MITOCHONDRIAL-RELATED"/>
    <property type="match status" value="1"/>
</dbReference>
<comment type="pathway">
    <text evidence="2 11">Bacterial outer membrane biogenesis; LPS core biosynthesis.</text>
</comment>
<dbReference type="RefSeq" id="WP_136783693.1">
    <property type="nucleotide sequence ID" value="NZ_SWCO01000011.1"/>
</dbReference>
<evidence type="ECO:0000259" key="13">
    <source>
        <dbReference type="Pfam" id="PF04413"/>
    </source>
</evidence>
<feature type="domain" description="Glycosyl transferase family 1" evidence="12">
    <location>
        <begin position="315"/>
        <end position="415"/>
    </location>
</feature>
<name>A0A4U0ZAY0_9ALTE</name>
<evidence type="ECO:0000256" key="7">
    <source>
        <dbReference type="ARBA" id="ARBA00031445"/>
    </source>
</evidence>
<evidence type="ECO:0000256" key="8">
    <source>
        <dbReference type="ARBA" id="ARBA00049183"/>
    </source>
</evidence>
<dbReference type="InterPro" id="IPR007507">
    <property type="entry name" value="Glycos_transf_N"/>
</dbReference>
<keyword evidence="6 11" id="KW-0808">Transferase</keyword>
<gene>
    <name evidence="14" type="ORF">E5672_18575</name>
</gene>
<feature type="active site" description="Proton acceptor" evidence="9">
    <location>
        <position position="77"/>
    </location>
</feature>
<accession>A0A4U0ZAY0</accession>
<reference evidence="14 15" key="1">
    <citation type="submission" date="2019-04" db="EMBL/GenBank/DDBJ databases">
        <title>Alteromonas portus sp. nov., an alginate lyase-excreting marine bacterium.</title>
        <authorList>
            <person name="Huang H."/>
            <person name="Mo K."/>
            <person name="Bao S."/>
        </authorList>
    </citation>
    <scope>NUCLEOTIDE SEQUENCE [LARGE SCALE GENOMIC DNA]</scope>
    <source>
        <strain evidence="14 15">HB161718</strain>
    </source>
</reference>
<dbReference type="OrthoDB" id="9789797at2"/>
<dbReference type="Pfam" id="PF04413">
    <property type="entry name" value="Glycos_transf_N"/>
    <property type="match status" value="1"/>
</dbReference>
<dbReference type="InterPro" id="IPR001296">
    <property type="entry name" value="Glyco_trans_1"/>
</dbReference>
<keyword evidence="5" id="KW-0997">Cell inner membrane</keyword>
<keyword evidence="15" id="KW-1185">Reference proteome</keyword>
<evidence type="ECO:0000256" key="2">
    <source>
        <dbReference type="ARBA" id="ARBA00004713"/>
    </source>
</evidence>
<dbReference type="GO" id="GO:0009244">
    <property type="term" value="P:lipopolysaccharide core region biosynthetic process"/>
    <property type="evidence" value="ECO:0007669"/>
    <property type="project" value="UniProtKB-UniRule"/>
</dbReference>
<dbReference type="InterPro" id="IPR038107">
    <property type="entry name" value="Glycos_transf_N_sf"/>
</dbReference>
<dbReference type="PANTHER" id="PTHR42755">
    <property type="entry name" value="3-DEOXY-MANNO-OCTULOSONATE CYTIDYLYLTRANSFERASE"/>
    <property type="match status" value="1"/>
</dbReference>
<keyword evidence="11" id="KW-1133">Transmembrane helix</keyword>